<dbReference type="InterPro" id="IPR029063">
    <property type="entry name" value="SAM-dependent_MTases_sf"/>
</dbReference>
<name>D5QCE2_NOVHA</name>
<dbReference type="SUPFAM" id="SSF53335">
    <property type="entry name" value="S-adenosyl-L-methionine-dependent methyltransferases"/>
    <property type="match status" value="1"/>
</dbReference>
<dbReference type="InterPro" id="IPR013216">
    <property type="entry name" value="Methyltransf_11"/>
</dbReference>
<accession>D5QCE2</accession>
<dbReference type="AlphaFoldDB" id="D5QCE2"/>
<keyword evidence="2" id="KW-0808">Transferase</keyword>
<evidence type="ECO:0000313" key="2">
    <source>
        <dbReference type="EMBL" id="EFG85338.1"/>
    </source>
</evidence>
<dbReference type="PANTHER" id="PTHR43036:SF2">
    <property type="entry name" value="OS04G0481300 PROTEIN"/>
    <property type="match status" value="1"/>
</dbReference>
<dbReference type="Pfam" id="PF08241">
    <property type="entry name" value="Methyltransf_11"/>
    <property type="match status" value="1"/>
</dbReference>
<dbReference type="PANTHER" id="PTHR43036">
    <property type="entry name" value="OSJNBB0011N17.9 PROTEIN"/>
    <property type="match status" value="1"/>
</dbReference>
<reference evidence="2 3" key="1">
    <citation type="journal article" date="2010" name="J. Bacteriol.">
        <title>Genome sequence of a cellulose-producing bacterium, Gluconacetobacter hansenii ATCC 23769.</title>
        <authorList>
            <person name="Iyer P.R."/>
            <person name="Geib S.M."/>
            <person name="Catchmark J."/>
            <person name="Kao T.H."/>
            <person name="Tien M."/>
        </authorList>
    </citation>
    <scope>NUCLEOTIDE SEQUENCE [LARGE SCALE GENOMIC DNA]</scope>
    <source>
        <strain evidence="2 3">ATCC 23769</strain>
    </source>
</reference>
<proteinExistence type="predicted"/>
<sequence length="251" mass="26934">MAATGGILNMPWRLFAHGETCRRPAVSSHPVASGTFMNDLHGFHPGAFLSASHDSDTVFWSARPSGPMLDPGACTAVTALYRTMLPEGGRILDLMAGSDSHLPDNVAFDAVIGIGVDAPALDANGRLTQRIVQDLNDTTELPLADESLDAVCLCDVVPYLRHPVALFREIARVLQPGGLVLVTYGNGFVPQKAVALWQAIETEERQRLVRIVMQRAGFAHTDTGSVTPPPNDAVWHDTVYGVTARRDEGAA</sequence>
<evidence type="ECO:0000313" key="3">
    <source>
        <dbReference type="Proteomes" id="UP000006468"/>
    </source>
</evidence>
<organism evidence="2 3">
    <name type="scientific">Novacetimonas hansenii ATCC 23769</name>
    <dbReference type="NCBI Taxonomy" id="714995"/>
    <lineage>
        <taxon>Bacteria</taxon>
        <taxon>Pseudomonadati</taxon>
        <taxon>Pseudomonadota</taxon>
        <taxon>Alphaproteobacteria</taxon>
        <taxon>Acetobacterales</taxon>
        <taxon>Acetobacteraceae</taxon>
        <taxon>Novacetimonas</taxon>
    </lineage>
</organism>
<dbReference type="GO" id="GO:0008757">
    <property type="term" value="F:S-adenosylmethionine-dependent methyltransferase activity"/>
    <property type="evidence" value="ECO:0007669"/>
    <property type="project" value="InterPro"/>
</dbReference>
<gene>
    <name evidence="2" type="ORF">GXY_03973</name>
</gene>
<dbReference type="Proteomes" id="UP000006468">
    <property type="component" value="Chromosome"/>
</dbReference>
<dbReference type="Gene3D" id="3.40.50.150">
    <property type="entry name" value="Vaccinia Virus protein VP39"/>
    <property type="match status" value="1"/>
</dbReference>
<protein>
    <submittedName>
        <fullName evidence="2">Methyltransferase type 11</fullName>
    </submittedName>
</protein>
<dbReference type="EMBL" id="ADTV01000009">
    <property type="protein sequence ID" value="EFG85338.1"/>
    <property type="molecule type" value="Genomic_DNA"/>
</dbReference>
<dbReference type="HOGENOM" id="CLU_072455_1_1_5"/>
<dbReference type="CDD" id="cd02440">
    <property type="entry name" value="AdoMet_MTases"/>
    <property type="match status" value="1"/>
</dbReference>
<comment type="caution">
    <text evidence="2">The sequence shown here is derived from an EMBL/GenBank/DDBJ whole genome shotgun (WGS) entry which is preliminary data.</text>
</comment>
<dbReference type="GO" id="GO:0032259">
    <property type="term" value="P:methylation"/>
    <property type="evidence" value="ECO:0007669"/>
    <property type="project" value="UniProtKB-KW"/>
</dbReference>
<keyword evidence="2" id="KW-0489">Methyltransferase</keyword>
<feature type="domain" description="Methyltransferase type 11" evidence="1">
    <location>
        <begin position="109"/>
        <end position="181"/>
    </location>
</feature>
<evidence type="ECO:0000259" key="1">
    <source>
        <dbReference type="Pfam" id="PF08241"/>
    </source>
</evidence>